<dbReference type="InterPro" id="IPR001878">
    <property type="entry name" value="Znf_CCHC"/>
</dbReference>
<keyword evidence="1" id="KW-0507">mRNA processing</keyword>
<dbReference type="GO" id="GO:0006397">
    <property type="term" value="P:mRNA processing"/>
    <property type="evidence" value="ECO:0007669"/>
    <property type="project" value="UniProtKB-KW"/>
</dbReference>
<proteinExistence type="predicted"/>
<reference evidence="5" key="1">
    <citation type="journal article" date="2017" name="Nat. Ecol. Evol.">
        <title>Genome expansion and lineage-specific genetic innovations in the forest pathogenic fungi Armillaria.</title>
        <authorList>
            <person name="Sipos G."/>
            <person name="Prasanna A.N."/>
            <person name="Walter M.C."/>
            <person name="O'Connor E."/>
            <person name="Balint B."/>
            <person name="Krizsan K."/>
            <person name="Kiss B."/>
            <person name="Hess J."/>
            <person name="Varga T."/>
            <person name="Slot J."/>
            <person name="Riley R."/>
            <person name="Boka B."/>
            <person name="Rigling D."/>
            <person name="Barry K."/>
            <person name="Lee J."/>
            <person name="Mihaltcheva S."/>
            <person name="LaButti K."/>
            <person name="Lipzen A."/>
            <person name="Waldron R."/>
            <person name="Moloney N.M."/>
            <person name="Sperisen C."/>
            <person name="Kredics L."/>
            <person name="Vagvoelgyi C."/>
            <person name="Patrignani A."/>
            <person name="Fitzpatrick D."/>
            <person name="Nagy I."/>
            <person name="Doyle S."/>
            <person name="Anderson J.B."/>
            <person name="Grigoriev I.V."/>
            <person name="Gueldener U."/>
            <person name="Muensterkoetter M."/>
            <person name="Nagy L.G."/>
        </authorList>
    </citation>
    <scope>NUCLEOTIDE SEQUENCE [LARGE SCALE GENOMIC DNA]</scope>
    <source>
        <strain evidence="5">C18/9</strain>
    </source>
</reference>
<sequence length="311" mass="35500">MIRPPVPFDGKYDDIERFVRDCCMYFEVYAPFFQLHSQQVAFATSYLEGMAKDWWVHQRQEFWMGSGWDNTPKRFRYPSWAEFVGFLSQQFHDPATEDVHESKMFALRIGKGPAISYFNELEIEAKKAGRRGDNQERGLMVKAVRLGVPDSYTDAIASSGENIPVTYNDWKHRILQIYEERQKKWVFDQTIGHAQGGQSQQKMYTAATTTSNYKAGGMTSLPSGKLMSSAGPPRDAAMGKWHTVKTKTFSGQGEPMDIGEMRSKGLCFRCHKHSHLSKDCPDKKTHWDIQSVQATEPVTESKVEEVKDTAV</sequence>
<feature type="domain" description="CCHC-type" evidence="3">
    <location>
        <begin position="267"/>
        <end position="282"/>
    </location>
</feature>
<accession>A0A284R2H2</accession>
<dbReference type="AlphaFoldDB" id="A0A284R2H2"/>
<evidence type="ECO:0000313" key="4">
    <source>
        <dbReference type="EMBL" id="SJL02910.1"/>
    </source>
</evidence>
<dbReference type="EMBL" id="FUEG01000004">
    <property type="protein sequence ID" value="SJL02910.1"/>
    <property type="molecule type" value="Genomic_DNA"/>
</dbReference>
<protein>
    <recommendedName>
        <fullName evidence="3">CCHC-type domain-containing protein</fullName>
    </recommendedName>
</protein>
<keyword evidence="2" id="KW-0862">Zinc</keyword>
<dbReference type="STRING" id="47428.A0A284R2H2"/>
<gene>
    <name evidence="4" type="ORF">ARMOST_06251</name>
</gene>
<keyword evidence="2" id="KW-0479">Metal-binding</keyword>
<dbReference type="Proteomes" id="UP000219338">
    <property type="component" value="Unassembled WGS sequence"/>
</dbReference>
<evidence type="ECO:0000256" key="1">
    <source>
        <dbReference type="ARBA" id="ARBA00022664"/>
    </source>
</evidence>
<evidence type="ECO:0000259" key="3">
    <source>
        <dbReference type="PROSITE" id="PS50158"/>
    </source>
</evidence>
<keyword evidence="2" id="KW-0863">Zinc-finger</keyword>
<dbReference type="InterPro" id="IPR036875">
    <property type="entry name" value="Znf_CCHC_sf"/>
</dbReference>
<evidence type="ECO:0000313" key="5">
    <source>
        <dbReference type="Proteomes" id="UP000219338"/>
    </source>
</evidence>
<name>A0A284R2H2_ARMOS</name>
<dbReference type="GO" id="GO:0008270">
    <property type="term" value="F:zinc ion binding"/>
    <property type="evidence" value="ECO:0007669"/>
    <property type="project" value="UniProtKB-KW"/>
</dbReference>
<dbReference type="OrthoDB" id="4509994at2759"/>
<dbReference type="PROSITE" id="PS50158">
    <property type="entry name" value="ZF_CCHC"/>
    <property type="match status" value="1"/>
</dbReference>
<dbReference type="SUPFAM" id="SSF57756">
    <property type="entry name" value="Retrovirus zinc finger-like domains"/>
    <property type="match status" value="1"/>
</dbReference>
<organism evidence="4 5">
    <name type="scientific">Armillaria ostoyae</name>
    <name type="common">Armillaria root rot fungus</name>
    <dbReference type="NCBI Taxonomy" id="47428"/>
    <lineage>
        <taxon>Eukaryota</taxon>
        <taxon>Fungi</taxon>
        <taxon>Dikarya</taxon>
        <taxon>Basidiomycota</taxon>
        <taxon>Agaricomycotina</taxon>
        <taxon>Agaricomycetes</taxon>
        <taxon>Agaricomycetidae</taxon>
        <taxon>Agaricales</taxon>
        <taxon>Marasmiineae</taxon>
        <taxon>Physalacriaceae</taxon>
        <taxon>Armillaria</taxon>
    </lineage>
</organism>
<dbReference type="GO" id="GO:0003676">
    <property type="term" value="F:nucleic acid binding"/>
    <property type="evidence" value="ECO:0007669"/>
    <property type="project" value="InterPro"/>
</dbReference>
<evidence type="ECO:0000256" key="2">
    <source>
        <dbReference type="PROSITE-ProRule" id="PRU00047"/>
    </source>
</evidence>
<keyword evidence="5" id="KW-1185">Reference proteome</keyword>